<dbReference type="GeneID" id="107882602"/>
<name>A0A8R2NLL7_ACYPI</name>
<dbReference type="Proteomes" id="UP000007819">
    <property type="component" value="Chromosome X"/>
</dbReference>
<reference evidence="1" key="2">
    <citation type="submission" date="2022-06" db="UniProtKB">
        <authorList>
            <consortium name="EnsemblMetazoa"/>
        </authorList>
    </citation>
    <scope>IDENTIFICATION</scope>
</reference>
<dbReference type="RefSeq" id="XP_029341262.1">
    <property type="nucleotide sequence ID" value="XM_029485402.1"/>
</dbReference>
<dbReference type="AlphaFoldDB" id="A0A8R2NLL7"/>
<accession>A0A8R2NLL7</accession>
<dbReference type="KEGG" id="api:107882602"/>
<dbReference type="OrthoDB" id="6612141at2759"/>
<sequence length="96" mass="10791">MEADGIVEGFLKSVEMHGLKYNRLIAQKIKGIQKDLANAPFHRLGQHTNCDSYFCNGSNLQNTLNLVPEAENNEIMSEIQNIMSRLITNAESLLEN</sequence>
<proteinExistence type="predicted"/>
<keyword evidence="2" id="KW-1185">Reference proteome</keyword>
<protein>
    <submittedName>
        <fullName evidence="1">Uncharacterized protein</fullName>
    </submittedName>
</protein>
<evidence type="ECO:0000313" key="2">
    <source>
        <dbReference type="Proteomes" id="UP000007819"/>
    </source>
</evidence>
<evidence type="ECO:0000313" key="1">
    <source>
        <dbReference type="EnsemblMetazoa" id="XP_029341262.1"/>
    </source>
</evidence>
<organism evidence="1 2">
    <name type="scientific">Acyrthosiphon pisum</name>
    <name type="common">Pea aphid</name>
    <dbReference type="NCBI Taxonomy" id="7029"/>
    <lineage>
        <taxon>Eukaryota</taxon>
        <taxon>Metazoa</taxon>
        <taxon>Ecdysozoa</taxon>
        <taxon>Arthropoda</taxon>
        <taxon>Hexapoda</taxon>
        <taxon>Insecta</taxon>
        <taxon>Pterygota</taxon>
        <taxon>Neoptera</taxon>
        <taxon>Paraneoptera</taxon>
        <taxon>Hemiptera</taxon>
        <taxon>Sternorrhyncha</taxon>
        <taxon>Aphidomorpha</taxon>
        <taxon>Aphidoidea</taxon>
        <taxon>Aphididae</taxon>
        <taxon>Macrosiphini</taxon>
        <taxon>Acyrthosiphon</taxon>
    </lineage>
</organism>
<dbReference type="EnsemblMetazoa" id="XM_029485402.1">
    <property type="protein sequence ID" value="XP_029341262.1"/>
    <property type="gene ID" value="LOC107882602"/>
</dbReference>
<reference evidence="2" key="1">
    <citation type="submission" date="2010-06" db="EMBL/GenBank/DDBJ databases">
        <authorList>
            <person name="Jiang H."/>
            <person name="Abraham K."/>
            <person name="Ali S."/>
            <person name="Alsbrooks S.L."/>
            <person name="Anim B.N."/>
            <person name="Anosike U.S."/>
            <person name="Attaway T."/>
            <person name="Bandaranaike D.P."/>
            <person name="Battles P.K."/>
            <person name="Bell S.N."/>
            <person name="Bell A.V."/>
            <person name="Beltran B."/>
            <person name="Bickham C."/>
            <person name="Bustamante Y."/>
            <person name="Caleb T."/>
            <person name="Canada A."/>
            <person name="Cardenas V."/>
            <person name="Carter K."/>
            <person name="Chacko J."/>
            <person name="Chandrabose M.N."/>
            <person name="Chavez D."/>
            <person name="Chavez A."/>
            <person name="Chen L."/>
            <person name="Chu H.-S."/>
            <person name="Claassen K.J."/>
            <person name="Cockrell R."/>
            <person name="Collins M."/>
            <person name="Cooper J.A."/>
            <person name="Cree A."/>
            <person name="Curry S.M."/>
            <person name="Da Y."/>
            <person name="Dao M.D."/>
            <person name="Das B."/>
            <person name="Davila M.-L."/>
            <person name="Davy-Carroll L."/>
            <person name="Denson S."/>
            <person name="Dinh H."/>
            <person name="Ebong V.E."/>
            <person name="Edwards J.R."/>
            <person name="Egan A."/>
            <person name="El-Daye J."/>
            <person name="Escobedo L."/>
            <person name="Fernandez S."/>
            <person name="Fernando P.R."/>
            <person name="Flagg N."/>
            <person name="Forbes L.D."/>
            <person name="Fowler R.G."/>
            <person name="Fu Q."/>
            <person name="Gabisi R.A."/>
            <person name="Ganer J."/>
            <person name="Garbino Pronczuk A."/>
            <person name="Garcia R.M."/>
            <person name="Garner T."/>
            <person name="Garrett T.E."/>
            <person name="Gonzalez D.A."/>
            <person name="Hamid H."/>
            <person name="Hawkins E.S."/>
            <person name="Hirani K."/>
            <person name="Hogues M.E."/>
            <person name="Hollins B."/>
            <person name="Hsiao C.-H."/>
            <person name="Jabil R."/>
            <person name="James M.L."/>
            <person name="Jhangiani S.N."/>
            <person name="Johnson B."/>
            <person name="Johnson Q."/>
            <person name="Joshi V."/>
            <person name="Kalu J.B."/>
            <person name="Kam C."/>
            <person name="Kashfia A."/>
            <person name="Keebler J."/>
            <person name="Kisamo H."/>
            <person name="Kovar C.L."/>
            <person name="Lago L.A."/>
            <person name="Lai C.-Y."/>
            <person name="Laidlaw J."/>
            <person name="Lara F."/>
            <person name="Le T.-K."/>
            <person name="Lee S.L."/>
            <person name="Legall F.H."/>
            <person name="Lemon S.J."/>
            <person name="Lewis L.R."/>
            <person name="Li B."/>
            <person name="Liu Y."/>
            <person name="Liu Y.-S."/>
            <person name="Lopez J."/>
            <person name="Lozado R.J."/>
            <person name="Lu J."/>
            <person name="Madu R.C."/>
            <person name="Maheshwari M."/>
            <person name="Maheshwari R."/>
            <person name="Malloy K."/>
            <person name="Martinez E."/>
            <person name="Mathew T."/>
            <person name="Mercado I.C."/>
            <person name="Mercado C."/>
            <person name="Meyer B."/>
            <person name="Montgomery K."/>
            <person name="Morgan M.B."/>
            <person name="Munidasa M."/>
            <person name="Nazareth L.V."/>
            <person name="Nelson J."/>
            <person name="Ng B.M."/>
            <person name="Nguyen N.B."/>
            <person name="Nguyen P.Q."/>
            <person name="Nguyen T."/>
            <person name="Obregon M."/>
            <person name="Okwuonu G.O."/>
            <person name="Onwere C.G."/>
            <person name="Orozco G."/>
            <person name="Parra A."/>
            <person name="Patel S."/>
            <person name="Patil S."/>
            <person name="Perez A."/>
            <person name="Perez Y."/>
            <person name="Pham C."/>
            <person name="Primus E.L."/>
            <person name="Pu L.-L."/>
            <person name="Puazo M."/>
            <person name="Qin X."/>
            <person name="Quiroz J.B."/>
            <person name="Reese J."/>
            <person name="Richards S."/>
            <person name="Rives C.M."/>
            <person name="Robberts R."/>
            <person name="Ruiz S.J."/>
            <person name="Ruiz M.J."/>
            <person name="Santibanez J."/>
            <person name="Schneider B.W."/>
            <person name="Sisson I."/>
            <person name="Smith M."/>
            <person name="Sodergren E."/>
            <person name="Song X.-Z."/>
            <person name="Song B.B."/>
            <person name="Summersgill H."/>
            <person name="Thelus R."/>
            <person name="Thornton R.D."/>
            <person name="Trejos Z.Y."/>
            <person name="Usmani K."/>
            <person name="Vattathil S."/>
            <person name="Villasana D."/>
            <person name="Walker D.L."/>
            <person name="Wang S."/>
            <person name="Wang K."/>
            <person name="White C.S."/>
            <person name="Williams A.C."/>
            <person name="Williamson J."/>
            <person name="Wilson K."/>
            <person name="Woghiren I.O."/>
            <person name="Woodworth J.R."/>
            <person name="Worley K.C."/>
            <person name="Wright R.A."/>
            <person name="Wu W."/>
            <person name="Young L."/>
            <person name="Zhang L."/>
            <person name="Zhang J."/>
            <person name="Zhu Y."/>
            <person name="Muzny D.M."/>
            <person name="Weinstock G."/>
            <person name="Gibbs R.A."/>
        </authorList>
    </citation>
    <scope>NUCLEOTIDE SEQUENCE [LARGE SCALE GENOMIC DNA]</scope>
    <source>
        <strain evidence="2">LSR1</strain>
    </source>
</reference>